<comment type="similarity">
    <text evidence="6">Belongs to the lyase 1 family. Argininosuccinate lyase subfamily.</text>
</comment>
<feature type="domain" description="Fumarate lyase N-terminal" evidence="7">
    <location>
        <begin position="10"/>
        <end position="298"/>
    </location>
</feature>
<protein>
    <recommendedName>
        <fullName evidence="4 6">Argininosuccinate lyase</fullName>
        <shortName evidence="6">ASAL</shortName>
        <ecNumber evidence="4 6">4.3.2.1</ecNumber>
    </recommendedName>
    <alternativeName>
        <fullName evidence="6">Arginosuccinase</fullName>
    </alternativeName>
</protein>
<keyword evidence="6 9" id="KW-0456">Lyase</keyword>
<comment type="subcellular location">
    <subcellularLocation>
        <location evidence="6">Cytoplasm</location>
    </subcellularLocation>
</comment>
<dbReference type="EMBL" id="CP117454">
    <property type="protein sequence ID" value="WLG85674.1"/>
    <property type="molecule type" value="Genomic_DNA"/>
</dbReference>
<dbReference type="InterPro" id="IPR024083">
    <property type="entry name" value="Fumarase/histidase_N"/>
</dbReference>
<dbReference type="InterPro" id="IPR022761">
    <property type="entry name" value="Fumarate_lyase_N"/>
</dbReference>
<dbReference type="NCBIfam" id="TIGR00838">
    <property type="entry name" value="argH"/>
    <property type="match status" value="1"/>
</dbReference>
<dbReference type="SUPFAM" id="SSF48557">
    <property type="entry name" value="L-aspartase-like"/>
    <property type="match status" value="1"/>
</dbReference>
<dbReference type="PRINTS" id="PR00145">
    <property type="entry name" value="ARGSUCLYASE"/>
</dbReference>
<evidence type="ECO:0000259" key="8">
    <source>
        <dbReference type="Pfam" id="PF14698"/>
    </source>
</evidence>
<comment type="catalytic activity">
    <reaction evidence="1 6">
        <text>2-(N(omega)-L-arginino)succinate = fumarate + L-arginine</text>
        <dbReference type="Rhea" id="RHEA:24020"/>
        <dbReference type="ChEBI" id="CHEBI:29806"/>
        <dbReference type="ChEBI" id="CHEBI:32682"/>
        <dbReference type="ChEBI" id="CHEBI:57472"/>
        <dbReference type="EC" id="4.3.2.1"/>
    </reaction>
</comment>
<keyword evidence="6" id="KW-0963">Cytoplasm</keyword>
<dbReference type="PANTHER" id="PTHR43814">
    <property type="entry name" value="ARGININOSUCCINATE LYASE"/>
    <property type="match status" value="1"/>
</dbReference>
<gene>
    <name evidence="6 9" type="primary">argH</name>
    <name evidence="9" type="ORF">PSH97_03865</name>
</gene>
<dbReference type="HAMAP" id="MF_00006">
    <property type="entry name" value="Arg_succ_lyase"/>
    <property type="match status" value="1"/>
</dbReference>
<dbReference type="Gene3D" id="1.20.200.10">
    <property type="entry name" value="Fumarase/aspartase (Central domain)"/>
    <property type="match status" value="1"/>
</dbReference>
<dbReference type="Pfam" id="PF14698">
    <property type="entry name" value="ASL_C2"/>
    <property type="match status" value="1"/>
</dbReference>
<dbReference type="Proteomes" id="UP001239418">
    <property type="component" value="Chromosome"/>
</dbReference>
<dbReference type="Gene3D" id="1.10.40.30">
    <property type="entry name" value="Fumarase/aspartase (C-terminal domain)"/>
    <property type="match status" value="1"/>
</dbReference>
<organism evidence="9 10">
    <name type="scientific">Pseudomonas cucumis</name>
    <dbReference type="NCBI Taxonomy" id="2954082"/>
    <lineage>
        <taxon>Bacteria</taxon>
        <taxon>Pseudomonadati</taxon>
        <taxon>Pseudomonadota</taxon>
        <taxon>Gammaproteobacteria</taxon>
        <taxon>Pseudomonadales</taxon>
        <taxon>Pseudomonadaceae</taxon>
        <taxon>Pseudomonas</taxon>
    </lineage>
</organism>
<evidence type="ECO:0000256" key="4">
    <source>
        <dbReference type="ARBA" id="ARBA00012338"/>
    </source>
</evidence>
<dbReference type="PANTHER" id="PTHR43814:SF1">
    <property type="entry name" value="ARGININOSUCCINATE LYASE"/>
    <property type="match status" value="1"/>
</dbReference>
<dbReference type="InterPro" id="IPR029419">
    <property type="entry name" value="Arg_succ_lyase_C"/>
</dbReference>
<dbReference type="EC" id="4.3.2.1" evidence="4 6"/>
<dbReference type="Gene3D" id="1.10.275.10">
    <property type="entry name" value="Fumarase/aspartase (N-terminal domain)"/>
    <property type="match status" value="1"/>
</dbReference>
<accession>A0ABY9EYN0</accession>
<dbReference type="InterPro" id="IPR020557">
    <property type="entry name" value="Fumarate_lyase_CS"/>
</dbReference>
<evidence type="ECO:0000313" key="10">
    <source>
        <dbReference type="Proteomes" id="UP001239418"/>
    </source>
</evidence>
<evidence type="ECO:0000259" key="7">
    <source>
        <dbReference type="Pfam" id="PF00206"/>
    </source>
</evidence>
<proteinExistence type="inferred from homology"/>
<dbReference type="RefSeq" id="WP_305448172.1">
    <property type="nucleotide sequence ID" value="NZ_CP117454.1"/>
</dbReference>
<evidence type="ECO:0000256" key="5">
    <source>
        <dbReference type="ARBA" id="ARBA00022571"/>
    </source>
</evidence>
<evidence type="ECO:0000256" key="2">
    <source>
        <dbReference type="ARBA" id="ARBA00004941"/>
    </source>
</evidence>
<dbReference type="Pfam" id="PF00206">
    <property type="entry name" value="Lyase_1"/>
    <property type="match status" value="1"/>
</dbReference>
<evidence type="ECO:0000256" key="1">
    <source>
        <dbReference type="ARBA" id="ARBA00000985"/>
    </source>
</evidence>
<keyword evidence="10" id="KW-1185">Reference proteome</keyword>
<dbReference type="PROSITE" id="PS00163">
    <property type="entry name" value="FUMARATE_LYASES"/>
    <property type="match status" value="1"/>
</dbReference>
<evidence type="ECO:0000256" key="3">
    <source>
        <dbReference type="ARBA" id="ARBA00005552"/>
    </source>
</evidence>
<evidence type="ECO:0000256" key="6">
    <source>
        <dbReference type="HAMAP-Rule" id="MF_00006"/>
    </source>
</evidence>
<comment type="pathway">
    <text evidence="2 6">Amino-acid biosynthesis; L-arginine biosynthesis; L-arginine from L-ornithine and carbamoyl phosphate: step 3/3.</text>
</comment>
<keyword evidence="5 6" id="KW-0055">Arginine biosynthesis</keyword>
<name>A0ABY9EYN0_9PSED</name>
<dbReference type="InterPro" id="IPR000362">
    <property type="entry name" value="Fumarate_lyase_fam"/>
</dbReference>
<dbReference type="PRINTS" id="PR00149">
    <property type="entry name" value="FUMRATELYASE"/>
</dbReference>
<dbReference type="GO" id="GO:0004056">
    <property type="term" value="F:argininosuccinate lyase activity"/>
    <property type="evidence" value="ECO:0007669"/>
    <property type="project" value="UniProtKB-EC"/>
</dbReference>
<dbReference type="CDD" id="cd01359">
    <property type="entry name" value="Argininosuccinate_lyase"/>
    <property type="match status" value="1"/>
</dbReference>
<keyword evidence="6" id="KW-0028">Amino-acid biosynthesis</keyword>
<feature type="domain" description="Argininosuccinate lyase C-terminal" evidence="8">
    <location>
        <begin position="361"/>
        <end position="430"/>
    </location>
</feature>
<evidence type="ECO:0000313" key="9">
    <source>
        <dbReference type="EMBL" id="WLG85674.1"/>
    </source>
</evidence>
<dbReference type="InterPro" id="IPR008948">
    <property type="entry name" value="L-Aspartase-like"/>
</dbReference>
<dbReference type="InterPro" id="IPR009049">
    <property type="entry name" value="Argininosuccinate_lyase"/>
</dbReference>
<reference evidence="9 10" key="1">
    <citation type="submission" date="2023-02" db="EMBL/GenBank/DDBJ databases">
        <title>Evolution of Hrp T3SS in non-pathogenic Pseudomonas fluorescens.</title>
        <authorList>
            <person name="Liao K."/>
            <person name="Wei H."/>
            <person name="Gu Y."/>
        </authorList>
    </citation>
    <scope>NUCLEOTIDE SEQUENCE [LARGE SCALE GENOMIC DNA]</scope>
    <source>
        <strain evidence="9 10">FP1935</strain>
    </source>
</reference>
<comment type="similarity">
    <text evidence="3">In the N-terminal section; belongs to the lyase 1 family. Argininosuccinate lyase subfamily.</text>
</comment>
<sequence>MNNAVQFKAAASAMAAIGATAHFDWRLAGYDLQCSQAHVEMLYRQNIICQADASQLQSGLEQLSQQVRVGEFVAPPDAEDIHTALELQLEALIGPVAGWLGTARARNDLAVTALKLWLRDQIDTLLGKLKVLLEAFRQQALRHAATVMPGYSHLQVAQPITFGHLNLAYAETLLRDGERLLFARAALCECPLGSAALAGTSFSIDRTYTAQRLGFERPSANSIDSIGERGFALDFLGAASSLALNLSRFAAEVVFWSTQSVGFIVLPKELVSGSAAMPHKRNPDAAELIRAKSGRVLGNLQALQVVVKGLPLTYFRDLQEDKEPLFDSADSLHLSLDAAISIVNLMQPQPEAMARAASIGFITSSDLADWLVINLNIPFREAHHLVARLVQCAQNNNLELGELPLELRVAIDPRLAVKHWPSFSLEQSVKARRSYGGTAPERVRQAAEEFALRLSKLNEINNN</sequence>